<dbReference type="Proteomes" id="UP000624419">
    <property type="component" value="Unassembled WGS sequence"/>
</dbReference>
<reference evidence="2 3" key="1">
    <citation type="submission" date="2020-04" db="EMBL/GenBank/DDBJ databases">
        <title>Salinimonas sp. HHU 13199.</title>
        <authorList>
            <person name="Cui X."/>
            <person name="Zhang D."/>
        </authorList>
    </citation>
    <scope>NUCLEOTIDE SEQUENCE [LARGE SCALE GENOMIC DNA]</scope>
    <source>
        <strain evidence="2 3">HHU 13199</strain>
    </source>
</reference>
<protein>
    <submittedName>
        <fullName evidence="2">MerC domain-containing protein</fullName>
    </submittedName>
</protein>
<evidence type="ECO:0000313" key="2">
    <source>
        <dbReference type="EMBL" id="MBD3586799.1"/>
    </source>
</evidence>
<proteinExistence type="predicted"/>
<dbReference type="EMBL" id="JABBXD010000008">
    <property type="protein sequence ID" value="MBD3586799.1"/>
    <property type="molecule type" value="Genomic_DNA"/>
</dbReference>
<keyword evidence="1" id="KW-1133">Transmembrane helix</keyword>
<sequence>MALPTDNPSKLDRLGIWISSLCAVHCLSLPVLVPLLPLVSSTFFAQTWFERTILLISMLIGAVALISGAIRFHGQYYPVAIISAGGLIYWHKNFLGEQFEPFTIATGAMLIVLAHVLNMRLIKKARFQRKPTYSHTLSSVPK</sequence>
<feature type="transmembrane region" description="Helical" evidence="1">
    <location>
        <begin position="14"/>
        <end position="36"/>
    </location>
</feature>
<keyword evidence="3" id="KW-1185">Reference proteome</keyword>
<accession>A0ABR8LKS8</accession>
<organism evidence="2 3">
    <name type="scientific">Salinimonas profundi</name>
    <dbReference type="NCBI Taxonomy" id="2729140"/>
    <lineage>
        <taxon>Bacteria</taxon>
        <taxon>Pseudomonadati</taxon>
        <taxon>Pseudomonadota</taxon>
        <taxon>Gammaproteobacteria</taxon>
        <taxon>Alteromonadales</taxon>
        <taxon>Alteromonadaceae</taxon>
        <taxon>Alteromonas/Salinimonas group</taxon>
        <taxon>Salinimonas</taxon>
    </lineage>
</organism>
<keyword evidence="1" id="KW-0472">Membrane</keyword>
<evidence type="ECO:0000313" key="3">
    <source>
        <dbReference type="Proteomes" id="UP000624419"/>
    </source>
</evidence>
<comment type="caution">
    <text evidence="2">The sequence shown here is derived from an EMBL/GenBank/DDBJ whole genome shotgun (WGS) entry which is preliminary data.</text>
</comment>
<feature type="transmembrane region" description="Helical" evidence="1">
    <location>
        <begin position="48"/>
        <end position="67"/>
    </location>
</feature>
<feature type="transmembrane region" description="Helical" evidence="1">
    <location>
        <begin position="102"/>
        <end position="122"/>
    </location>
</feature>
<dbReference type="InterPro" id="IPR004891">
    <property type="entry name" value="Mercury-R_MerC"/>
</dbReference>
<gene>
    <name evidence="2" type="ORF">HHX48_13725</name>
</gene>
<dbReference type="Pfam" id="PF03203">
    <property type="entry name" value="MerC"/>
    <property type="match status" value="1"/>
</dbReference>
<evidence type="ECO:0000256" key="1">
    <source>
        <dbReference type="SAM" id="Phobius"/>
    </source>
</evidence>
<keyword evidence="1" id="KW-0812">Transmembrane</keyword>
<dbReference type="RefSeq" id="WP_191025997.1">
    <property type="nucleotide sequence ID" value="NZ_JABBXD010000008.1"/>
</dbReference>
<name>A0ABR8LKS8_9ALTE</name>